<dbReference type="SUPFAM" id="SSF49493">
    <property type="entry name" value="HSP40/DnaJ peptide-binding domain"/>
    <property type="match status" value="1"/>
</dbReference>
<protein>
    <submittedName>
        <fullName evidence="9">DnaJ domain/DnaJ central domain containing protein, putative</fullName>
    </submittedName>
</protein>
<reference evidence="11" key="3">
    <citation type="submission" date="2011-02" db="EMBL/GenBank/DDBJ databases">
        <title>Whole genome sequencing of Leishmania donovani clinical lines reveals dynamic variation related to drug resistance.</title>
        <authorList>
            <person name="Downing T."/>
            <person name="Imamura H."/>
            <person name="Sanders M."/>
            <person name="Decuypere S."/>
            <person name="Hertz-Fowler C."/>
            <person name="Clark T.G."/>
            <person name="Rijal S."/>
            <person name="Sundar S."/>
            <person name="Quail M.A."/>
            <person name="De Doncker S."/>
            <person name="Maes I."/>
            <person name="Vanaerschot M."/>
            <person name="Stark O."/>
            <person name="Schonian G."/>
            <person name="Dujardin J.C."/>
            <person name="Berriman M."/>
        </authorList>
    </citation>
    <scope>NUCLEOTIDE SEQUENCE [LARGE SCALE GENOMIC DNA]</scope>
    <source>
        <strain evidence="11">BPK282A1</strain>
    </source>
</reference>
<dbReference type="EMBL" id="FR799602">
    <property type="protein sequence ID" value="CBZ32936.1"/>
    <property type="molecule type" value="Genomic_DNA"/>
</dbReference>
<gene>
    <name evidence="10" type="ORF">LDBPK_151220</name>
    <name evidence="9" type="ORF">LdCL_150017700</name>
</gene>
<organism evidence="10 11">
    <name type="scientific">Leishmania donovani</name>
    <dbReference type="NCBI Taxonomy" id="5661"/>
    <lineage>
        <taxon>Eukaryota</taxon>
        <taxon>Discoba</taxon>
        <taxon>Euglenozoa</taxon>
        <taxon>Kinetoplastea</taxon>
        <taxon>Metakinetoplastina</taxon>
        <taxon>Trypanosomatida</taxon>
        <taxon>Trypanosomatidae</taxon>
        <taxon>Leishmaniinae</taxon>
        <taxon>Leishmania</taxon>
    </lineage>
</organism>
<dbReference type="CDD" id="cd06257">
    <property type="entry name" value="DnaJ"/>
    <property type="match status" value="1"/>
</dbReference>
<keyword evidence="1 5" id="KW-0479">Metal-binding</keyword>
<dbReference type="VEuPathDB" id="TriTrypDB:LdBPK_151220.1"/>
<evidence type="ECO:0000313" key="11">
    <source>
        <dbReference type="Proteomes" id="UP000008980"/>
    </source>
</evidence>
<evidence type="ECO:0000313" key="12">
    <source>
        <dbReference type="Proteomes" id="UP000274082"/>
    </source>
</evidence>
<dbReference type="KEGG" id="ldo:LDBPK_151220"/>
<dbReference type="PROSITE" id="PS50076">
    <property type="entry name" value="DNAJ_2"/>
    <property type="match status" value="1"/>
</dbReference>
<dbReference type="OrthoDB" id="550424at2759"/>
<evidence type="ECO:0000313" key="9">
    <source>
        <dbReference type="EMBL" id="AYU77536.1"/>
    </source>
</evidence>
<dbReference type="VEuPathDB" id="TriTrypDB:LDHU3_15.1520"/>
<evidence type="ECO:0000313" key="10">
    <source>
        <dbReference type="EMBL" id="CBZ32936.1"/>
    </source>
</evidence>
<dbReference type="GO" id="GO:0006457">
    <property type="term" value="P:protein folding"/>
    <property type="evidence" value="ECO:0007669"/>
    <property type="project" value="InterPro"/>
</dbReference>
<dbReference type="PRINTS" id="PR00625">
    <property type="entry name" value="JDOMAIN"/>
</dbReference>
<proteinExistence type="predicted"/>
<dbReference type="GO" id="GO:0030544">
    <property type="term" value="F:Hsp70 protein binding"/>
    <property type="evidence" value="ECO:0007669"/>
    <property type="project" value="InterPro"/>
</dbReference>
<dbReference type="RefSeq" id="XP_003859644.1">
    <property type="nucleotide sequence ID" value="XM_003859596.1"/>
</dbReference>
<feature type="zinc finger region" description="CR-type" evidence="5">
    <location>
        <begin position="144"/>
        <end position="227"/>
    </location>
</feature>
<evidence type="ECO:0000256" key="5">
    <source>
        <dbReference type="PROSITE-ProRule" id="PRU00546"/>
    </source>
</evidence>
<dbReference type="InterPro" id="IPR001305">
    <property type="entry name" value="HSP_DnaJ_Cys-rich_dom"/>
</dbReference>
<dbReference type="Gene3D" id="2.60.260.20">
    <property type="entry name" value="Urease metallochaperone UreE, N-terminal domain"/>
    <property type="match status" value="2"/>
</dbReference>
<evidence type="ECO:0000256" key="1">
    <source>
        <dbReference type="ARBA" id="ARBA00022723"/>
    </source>
</evidence>
<dbReference type="InterPro" id="IPR001623">
    <property type="entry name" value="DnaJ_domain"/>
</dbReference>
<accession>E9BCG0</accession>
<dbReference type="Pfam" id="PF01556">
    <property type="entry name" value="DnaJ_C"/>
    <property type="match status" value="1"/>
</dbReference>
<feature type="domain" description="J" evidence="7">
    <location>
        <begin position="6"/>
        <end position="71"/>
    </location>
</feature>
<dbReference type="InterPro" id="IPR036869">
    <property type="entry name" value="J_dom_sf"/>
</dbReference>
<dbReference type="InterPro" id="IPR036410">
    <property type="entry name" value="HSP_DnaJ_Cys-rich_dom_sf"/>
</dbReference>
<dbReference type="GeneID" id="13393030"/>
<dbReference type="AlphaFoldDB" id="E9BCG0"/>
<dbReference type="GO" id="GO:0008270">
    <property type="term" value="F:zinc ion binding"/>
    <property type="evidence" value="ECO:0007669"/>
    <property type="project" value="UniProtKB-KW"/>
</dbReference>
<dbReference type="InterPro" id="IPR008971">
    <property type="entry name" value="HSP40/DnaJ_pept-bd"/>
</dbReference>
<evidence type="ECO:0000256" key="6">
    <source>
        <dbReference type="SAM" id="MobiDB-lite"/>
    </source>
</evidence>
<dbReference type="FunFam" id="1.10.287.110:FF:000074">
    <property type="entry name" value="Heat shock protein DNAJ, putative"/>
    <property type="match status" value="1"/>
</dbReference>
<reference evidence="10" key="2">
    <citation type="submission" date="2011-01" db="EMBL/GenBank/DDBJ databases">
        <authorList>
            <person name="Zhao B.P."/>
            <person name="Ren Z.A."/>
            <person name="Li C.D."/>
        </authorList>
    </citation>
    <scope>NUCLEOTIDE SEQUENCE</scope>
    <source>
        <strain evidence="10">BPK282A1</strain>
    </source>
</reference>
<accession>A0A3Q8IIT7</accession>
<evidence type="ECO:0000256" key="4">
    <source>
        <dbReference type="ARBA" id="ARBA00022833"/>
    </source>
</evidence>
<dbReference type="SUPFAM" id="SSF46565">
    <property type="entry name" value="Chaperone J-domain"/>
    <property type="match status" value="1"/>
</dbReference>
<reference evidence="10 11" key="1">
    <citation type="journal article" date="2011" name="Genome Res.">
        <title>Whole genome sequencing of multiple Leishmania donovani clinical isolates provides insights into population structure and mechanisms of drug resistance.</title>
        <authorList>
            <person name="Downing T."/>
            <person name="Imamura H."/>
            <person name="Decuypere S."/>
            <person name="Clark T.G."/>
            <person name="Coombs G.H."/>
            <person name="Cotton J.A."/>
            <person name="Hilley J.D."/>
            <person name="de Doncker S."/>
            <person name="Maes I."/>
            <person name="Mottram J.C."/>
            <person name="Quail M.A."/>
            <person name="Rijal S."/>
            <person name="Sanders M."/>
            <person name="Schonian G."/>
            <person name="Stark O."/>
            <person name="Sundar S."/>
            <person name="Vanaerschot M."/>
            <person name="Hertz-Fowler C."/>
            <person name="Dujardin J.C."/>
            <person name="Berriman M."/>
        </authorList>
    </citation>
    <scope>NUCLEOTIDE SEQUENCE [LARGE SCALE GENOMIC DNA]</scope>
    <source>
        <strain evidence="10 11">BPK282A1</strain>
    </source>
</reference>
<dbReference type="InterPro" id="IPR044713">
    <property type="entry name" value="DNJA1/2-like"/>
</dbReference>
<dbReference type="GO" id="GO:0051082">
    <property type="term" value="F:unfolded protein binding"/>
    <property type="evidence" value="ECO:0007669"/>
    <property type="project" value="InterPro"/>
</dbReference>
<dbReference type="PROSITE" id="PS00636">
    <property type="entry name" value="DNAJ_1"/>
    <property type="match status" value="1"/>
</dbReference>
<dbReference type="OMA" id="PSCHGHG"/>
<dbReference type="SUPFAM" id="SSF57938">
    <property type="entry name" value="DnaJ/Hsp40 cysteine-rich domain"/>
    <property type="match status" value="1"/>
</dbReference>
<dbReference type="EMBL" id="CP029514">
    <property type="protein sequence ID" value="AYU77536.1"/>
    <property type="molecule type" value="Genomic_DNA"/>
</dbReference>
<dbReference type="Gene3D" id="1.10.287.110">
    <property type="entry name" value="DnaJ domain"/>
    <property type="match status" value="1"/>
</dbReference>
<dbReference type="PROSITE" id="PS51188">
    <property type="entry name" value="ZF_CR"/>
    <property type="match status" value="1"/>
</dbReference>
<evidence type="ECO:0000259" key="8">
    <source>
        <dbReference type="PROSITE" id="PS51188"/>
    </source>
</evidence>
<evidence type="ECO:0000256" key="3">
    <source>
        <dbReference type="ARBA" id="ARBA00022771"/>
    </source>
</evidence>
<name>E9BCG0_LEIDO</name>
<dbReference type="Pfam" id="PF00226">
    <property type="entry name" value="DnaJ"/>
    <property type="match status" value="1"/>
</dbReference>
<dbReference type="SMART" id="SM00271">
    <property type="entry name" value="DnaJ"/>
    <property type="match status" value="1"/>
</dbReference>
<feature type="domain" description="CR-type" evidence="8">
    <location>
        <begin position="144"/>
        <end position="227"/>
    </location>
</feature>
<keyword evidence="4 5" id="KW-0862">Zinc</keyword>
<reference evidence="9 12" key="4">
    <citation type="journal article" date="2018" name="Sci. Rep.">
        <title>A complete Leishmania donovani reference genome identifies novel genetic variations associated with virulence.</title>
        <authorList>
            <person name="Lypaczewski P."/>
            <person name="Hoshizaki J."/>
            <person name="Zhang W.-W."/>
            <person name="McCall L.-I."/>
            <person name="Torcivia-Rodriguez J."/>
            <person name="Simonyan V."/>
            <person name="Kaur A."/>
            <person name="Dewar K."/>
            <person name="Matlashewski G."/>
        </authorList>
    </citation>
    <scope>NUCLEOTIDE SEQUENCE [LARGE SCALE GENOMIC DNA]</scope>
    <source>
        <strain evidence="9 12">LdCL</strain>
    </source>
</reference>
<evidence type="ECO:0000259" key="7">
    <source>
        <dbReference type="PROSITE" id="PS50076"/>
    </source>
</evidence>
<dbReference type="Gene3D" id="2.10.230.10">
    <property type="entry name" value="Heat shock protein DnaJ, cysteine-rich domain"/>
    <property type="match status" value="1"/>
</dbReference>
<dbReference type="PhylomeDB" id="E9BCG0"/>
<feature type="region of interest" description="Disordered" evidence="6">
    <location>
        <begin position="1"/>
        <end position="21"/>
    </location>
</feature>
<dbReference type="InterPro" id="IPR002939">
    <property type="entry name" value="DnaJ_C"/>
</dbReference>
<dbReference type="VEuPathDB" id="TriTrypDB:LdCL_150017700"/>
<dbReference type="Proteomes" id="UP000274082">
    <property type="component" value="Chromosome 15"/>
</dbReference>
<keyword evidence="12" id="KW-1185">Reference proteome</keyword>
<sequence>MVKETDLYDELGISPDATEPQIRSAYRRKALQYHPDKNSGDPAAAEKFKKVAEAYEILSDAERRKQYDTFGRNGLGSAAGGSGGVPGGGFGSSFGAGIDPMDIFSSFFGFASGGGPGASRQQRPAKPSFILVELQCSLEELYCGTVKVLQVRRRRLCPSCHGHGTSSGRPSPVCPQCKGNKTVTKALNFGGLTAYQQCRCDRCEGLGKLPIQSPCARCGPVYDAHQRSPLSGTHKPDPLPRGVVVEEKMIKVSIEPGTEDSDALHYVGQGDELPGFDAVGDVLVVIEQLPHPYYRRVNSTDLLLSNCRVPLGCLFRDAFSIPIELLDGRVVRLATPLRDGNVPHFLFDSQHVFVVDNEGMPLKERKRGGAAADANHNGSEAAEGVAHRKKGKLYLCIDVVFPSSLTPAQVDIITKALGGSHERDPAATGGDAGRVVTLQSHRGPAPSWYTVDAEGNAWYQPNALPTAKKKRKATSTAE</sequence>
<keyword evidence="2" id="KW-0677">Repeat</keyword>
<keyword evidence="3 5" id="KW-0863">Zinc-finger</keyword>
<evidence type="ECO:0000256" key="2">
    <source>
        <dbReference type="ARBA" id="ARBA00022737"/>
    </source>
</evidence>
<dbReference type="CDD" id="cd10719">
    <property type="entry name" value="DnaJ_zf"/>
    <property type="match status" value="1"/>
</dbReference>
<dbReference type="CDD" id="cd10747">
    <property type="entry name" value="DnaJ_C"/>
    <property type="match status" value="1"/>
</dbReference>
<dbReference type="Proteomes" id="UP000008980">
    <property type="component" value="Chromosome 15"/>
</dbReference>
<dbReference type="PANTHER" id="PTHR43888">
    <property type="entry name" value="DNAJ-LIKE-2, ISOFORM A-RELATED"/>
    <property type="match status" value="1"/>
</dbReference>
<dbReference type="InterPro" id="IPR018253">
    <property type="entry name" value="DnaJ_domain_CS"/>
</dbReference>